<keyword evidence="2" id="KW-1185">Reference proteome</keyword>
<accession>A0ACC1CFF8</accession>
<evidence type="ECO:0000313" key="1">
    <source>
        <dbReference type="EMBL" id="KAJ0170345.1"/>
    </source>
</evidence>
<name>A0ACC1CFF8_9NEOP</name>
<sequence length="69" mass="8105">NLKYHEKEIKCPDPLVCQERERIKKNSDTDKNKSAESNKEHIQPCVSNSMRIQIKIPQQRSQSIETLQI</sequence>
<gene>
    <name evidence="1" type="ORF">K1T71_014273</name>
</gene>
<organism evidence="1 2">
    <name type="scientific">Dendrolimus kikuchii</name>
    <dbReference type="NCBI Taxonomy" id="765133"/>
    <lineage>
        <taxon>Eukaryota</taxon>
        <taxon>Metazoa</taxon>
        <taxon>Ecdysozoa</taxon>
        <taxon>Arthropoda</taxon>
        <taxon>Hexapoda</taxon>
        <taxon>Insecta</taxon>
        <taxon>Pterygota</taxon>
        <taxon>Neoptera</taxon>
        <taxon>Endopterygota</taxon>
        <taxon>Lepidoptera</taxon>
        <taxon>Glossata</taxon>
        <taxon>Ditrysia</taxon>
        <taxon>Bombycoidea</taxon>
        <taxon>Lasiocampidae</taxon>
        <taxon>Dendrolimus</taxon>
    </lineage>
</organism>
<dbReference type="Proteomes" id="UP000824533">
    <property type="component" value="Linkage Group LG28"/>
</dbReference>
<evidence type="ECO:0000313" key="2">
    <source>
        <dbReference type="Proteomes" id="UP000824533"/>
    </source>
</evidence>
<protein>
    <submittedName>
        <fullName evidence="1">Uncharacterized protein</fullName>
    </submittedName>
</protein>
<proteinExistence type="predicted"/>
<dbReference type="EMBL" id="CM034414">
    <property type="protein sequence ID" value="KAJ0170345.1"/>
    <property type="molecule type" value="Genomic_DNA"/>
</dbReference>
<comment type="caution">
    <text evidence="1">The sequence shown here is derived from an EMBL/GenBank/DDBJ whole genome shotgun (WGS) entry which is preliminary data.</text>
</comment>
<reference evidence="1 2" key="1">
    <citation type="journal article" date="2021" name="Front. Genet.">
        <title>Chromosome-Level Genome Assembly Reveals Significant Gene Expansion in the Toll and IMD Signaling Pathways of Dendrolimus kikuchii.</title>
        <authorList>
            <person name="Zhou J."/>
            <person name="Wu P."/>
            <person name="Xiong Z."/>
            <person name="Liu N."/>
            <person name="Zhao N."/>
            <person name="Ji M."/>
            <person name="Qiu Y."/>
            <person name="Yang B."/>
        </authorList>
    </citation>
    <scope>NUCLEOTIDE SEQUENCE [LARGE SCALE GENOMIC DNA]</scope>
    <source>
        <strain evidence="1">Ann1</strain>
    </source>
</reference>
<feature type="non-terminal residue" evidence="1">
    <location>
        <position position="1"/>
    </location>
</feature>